<evidence type="ECO:0000259" key="14">
    <source>
        <dbReference type="PROSITE" id="PS50926"/>
    </source>
</evidence>
<evidence type="ECO:0000256" key="8">
    <source>
        <dbReference type="ARBA" id="ARBA00023014"/>
    </source>
</evidence>
<name>A0AB39HFT2_9VIBR</name>
<keyword evidence="3 11" id="KW-0489">Methyltransferase</keyword>
<dbReference type="PROSITE" id="PS01231">
    <property type="entry name" value="TRMA_2"/>
    <property type="match status" value="1"/>
</dbReference>
<keyword evidence="7 11" id="KW-0408">Iron</keyword>
<dbReference type="InterPro" id="IPR030390">
    <property type="entry name" value="MeTrfase_TrmA_AS"/>
</dbReference>
<dbReference type="HAMAP" id="MF_01010">
    <property type="entry name" value="23SrRNA_methyltr_RlmD"/>
    <property type="match status" value="1"/>
</dbReference>
<sequence>MVRFYQPPKKQSASSKHQSLTIERLDHHGAGIAYQGQYPIFVDGALPQEEVVVQVTEKKNKYARARLIKVNTASRERVAPTCPYYEQCGGCDLQHLSYSAQQQHKQETLKQLMQKFAGAPASLSLEPLIAGEAWHYRRRTRLSALSKQGRFHLGFRQRKNNTVIDIEHCPVLDARLNTILAELKAMIVALKFTAAVGHIELVLADNGPCILFRLVKTLPEPTAQRVRDWCLERGAQLFFDFGEGVVEPKLSDWPFYQEAGAKIPFLPGQFIQVNQSVNQAMVSQAIDWLAPTAQDTILDLFCGLGNFSLPLATKARHVTAVEGVASMVKAAQNNARQQGFDNVDFYHANLESPLSMHSWAKGTFDKVLLDPARAGAAGIVEQLAQLGVKRVVYVSCNPATLARDSQQLFEQGFRLEKLGALDMFPHTSHLESMALFTR</sequence>
<dbReference type="SUPFAM" id="SSF50249">
    <property type="entry name" value="Nucleic acid-binding proteins"/>
    <property type="match status" value="1"/>
</dbReference>
<reference evidence="15" key="1">
    <citation type="submission" date="2024-07" db="EMBL/GenBank/DDBJ databases">
        <title>Genome Analysis of a Potential Novel Vibrio Species Secreting pH- and Thermo-stable Alginate Lyase and its Application in Producing Alginate Oligosaccharides.</title>
        <authorList>
            <person name="Huang H."/>
            <person name="Bao K."/>
        </authorList>
    </citation>
    <scope>NUCLEOTIDE SEQUENCE</scope>
    <source>
        <strain evidence="15">HB236076</strain>
    </source>
</reference>
<evidence type="ECO:0000256" key="1">
    <source>
        <dbReference type="ARBA" id="ARBA00022485"/>
    </source>
</evidence>
<feature type="active site" description="Nucleophile" evidence="11 12">
    <location>
        <position position="396"/>
    </location>
</feature>
<dbReference type="AlphaFoldDB" id="A0AB39HFT2"/>
<evidence type="ECO:0000256" key="9">
    <source>
        <dbReference type="ARBA" id="ARBA00052756"/>
    </source>
</evidence>
<dbReference type="Gene3D" id="2.40.50.1070">
    <property type="match status" value="1"/>
</dbReference>
<evidence type="ECO:0000256" key="13">
    <source>
        <dbReference type="PROSITE-ProRule" id="PRU10015"/>
    </source>
</evidence>
<dbReference type="GO" id="GO:0070475">
    <property type="term" value="P:rRNA base methylation"/>
    <property type="evidence" value="ECO:0007669"/>
    <property type="project" value="TreeGrafter"/>
</dbReference>
<dbReference type="Gene3D" id="2.40.50.140">
    <property type="entry name" value="Nucleic acid-binding proteins"/>
    <property type="match status" value="1"/>
</dbReference>
<keyword evidence="8 11" id="KW-0411">Iron-sulfur</keyword>
<dbReference type="RefSeq" id="WP_306100575.1">
    <property type="nucleotide sequence ID" value="NZ_CP162601.1"/>
</dbReference>
<feature type="binding site" evidence="11">
    <location>
        <position position="169"/>
    </location>
    <ligand>
        <name>[4Fe-4S] cluster</name>
        <dbReference type="ChEBI" id="CHEBI:49883"/>
    </ligand>
</feature>
<evidence type="ECO:0000256" key="7">
    <source>
        <dbReference type="ARBA" id="ARBA00023004"/>
    </source>
</evidence>
<feature type="binding site" evidence="11 12">
    <location>
        <position position="322"/>
    </location>
    <ligand>
        <name>S-adenosyl-L-methionine</name>
        <dbReference type="ChEBI" id="CHEBI:59789"/>
    </ligand>
</feature>
<dbReference type="PROSITE" id="PS51687">
    <property type="entry name" value="SAM_MT_RNA_M5U"/>
    <property type="match status" value="1"/>
</dbReference>
<feature type="binding site" evidence="11 12">
    <location>
        <position position="272"/>
    </location>
    <ligand>
        <name>S-adenosyl-L-methionine</name>
        <dbReference type="ChEBI" id="CHEBI:59789"/>
    </ligand>
</feature>
<comment type="catalytic activity">
    <reaction evidence="9 11">
        <text>uridine(1939) in 23S rRNA + S-adenosyl-L-methionine = 5-methyluridine(1939) in 23S rRNA + S-adenosyl-L-homocysteine + H(+)</text>
        <dbReference type="Rhea" id="RHEA:42908"/>
        <dbReference type="Rhea" id="RHEA-COMP:10278"/>
        <dbReference type="Rhea" id="RHEA-COMP:10279"/>
        <dbReference type="ChEBI" id="CHEBI:15378"/>
        <dbReference type="ChEBI" id="CHEBI:57856"/>
        <dbReference type="ChEBI" id="CHEBI:59789"/>
        <dbReference type="ChEBI" id="CHEBI:65315"/>
        <dbReference type="ChEBI" id="CHEBI:74447"/>
        <dbReference type="EC" id="2.1.1.190"/>
    </reaction>
</comment>
<evidence type="ECO:0000256" key="4">
    <source>
        <dbReference type="ARBA" id="ARBA00022679"/>
    </source>
</evidence>
<dbReference type="EC" id="2.1.1.190" evidence="11"/>
<dbReference type="EMBL" id="CP162601">
    <property type="protein sequence ID" value="XDK24773.1"/>
    <property type="molecule type" value="Genomic_DNA"/>
</dbReference>
<dbReference type="InterPro" id="IPR001566">
    <property type="entry name" value="23S_rRNA_MeTrfase_RlmD"/>
</dbReference>
<feature type="binding site" evidence="11">
    <location>
        <position position="82"/>
    </location>
    <ligand>
        <name>[4Fe-4S] cluster</name>
        <dbReference type="ChEBI" id="CHEBI:49883"/>
    </ligand>
</feature>
<proteinExistence type="inferred from homology"/>
<protein>
    <recommendedName>
        <fullName evidence="11">23S rRNA (uracil(1939)-C(5))-methyltransferase RlmD</fullName>
        <ecNumber evidence="11">2.1.1.190</ecNumber>
    </recommendedName>
    <alternativeName>
        <fullName evidence="11">23S rRNA(m5U1939)-methyltransferase</fullName>
    </alternativeName>
</protein>
<comment type="similarity">
    <text evidence="11">Belongs to the class I-like SAM-binding methyltransferase superfamily. RNA M5U methyltransferase family. RlmD subfamily.</text>
</comment>
<evidence type="ECO:0000256" key="2">
    <source>
        <dbReference type="ARBA" id="ARBA00022552"/>
    </source>
</evidence>
<dbReference type="Gene3D" id="3.40.50.150">
    <property type="entry name" value="Vaccinia Virus protein VP39"/>
    <property type="match status" value="1"/>
</dbReference>
<dbReference type="Pfam" id="PF05958">
    <property type="entry name" value="tRNA_U5-meth_tr"/>
    <property type="match status" value="1"/>
</dbReference>
<evidence type="ECO:0000256" key="6">
    <source>
        <dbReference type="ARBA" id="ARBA00022723"/>
    </source>
</evidence>
<dbReference type="GO" id="GO:0003723">
    <property type="term" value="F:RNA binding"/>
    <property type="evidence" value="ECO:0007669"/>
    <property type="project" value="InterPro"/>
</dbReference>
<evidence type="ECO:0000256" key="3">
    <source>
        <dbReference type="ARBA" id="ARBA00022603"/>
    </source>
</evidence>
<dbReference type="InterPro" id="IPR002792">
    <property type="entry name" value="TRAM_dom"/>
</dbReference>
<evidence type="ECO:0000256" key="11">
    <source>
        <dbReference type="HAMAP-Rule" id="MF_01010"/>
    </source>
</evidence>
<organism evidence="15">
    <name type="scientific">Vibrio sp. HB236076</name>
    <dbReference type="NCBI Taxonomy" id="3232307"/>
    <lineage>
        <taxon>Bacteria</taxon>
        <taxon>Pseudomonadati</taxon>
        <taxon>Pseudomonadota</taxon>
        <taxon>Gammaproteobacteria</taxon>
        <taxon>Vibrionales</taxon>
        <taxon>Vibrionaceae</taxon>
        <taxon>Vibrio</taxon>
    </lineage>
</organism>
<feature type="binding site" evidence="11">
    <location>
        <position position="306"/>
    </location>
    <ligand>
        <name>S-adenosyl-L-methionine</name>
        <dbReference type="ChEBI" id="CHEBI:59789"/>
    </ligand>
</feature>
<evidence type="ECO:0000256" key="10">
    <source>
        <dbReference type="ARBA" id="ARBA00059995"/>
    </source>
</evidence>
<dbReference type="Pfam" id="PF01938">
    <property type="entry name" value="TRAM"/>
    <property type="match status" value="1"/>
</dbReference>
<dbReference type="PROSITE" id="PS50926">
    <property type="entry name" value="TRAM"/>
    <property type="match status" value="1"/>
</dbReference>
<evidence type="ECO:0000256" key="12">
    <source>
        <dbReference type="PROSITE-ProRule" id="PRU01024"/>
    </source>
</evidence>
<feature type="domain" description="TRAM" evidence="14">
    <location>
        <begin position="11"/>
        <end position="69"/>
    </location>
</feature>
<dbReference type="InterPro" id="IPR030391">
    <property type="entry name" value="MeTrfase_TrmA_CS"/>
</dbReference>
<keyword evidence="6 11" id="KW-0479">Metal-binding</keyword>
<dbReference type="FunFam" id="3.40.50.150:FF:000009">
    <property type="entry name" value="23S rRNA (Uracil(1939)-C(5))-methyltransferase RlmD"/>
    <property type="match status" value="1"/>
</dbReference>
<gene>
    <name evidence="11 15" type="primary">rlmD</name>
    <name evidence="15" type="ORF">AB0763_11350</name>
</gene>
<accession>A0AB39HFT2</accession>
<feature type="binding site" evidence="11">
    <location>
        <position position="88"/>
    </location>
    <ligand>
        <name>[4Fe-4S] cluster</name>
        <dbReference type="ChEBI" id="CHEBI:49883"/>
    </ligand>
</feature>
<feature type="binding site" evidence="11">
    <location>
        <position position="91"/>
    </location>
    <ligand>
        <name>[4Fe-4S] cluster</name>
        <dbReference type="ChEBI" id="CHEBI:49883"/>
    </ligand>
</feature>
<dbReference type="PANTHER" id="PTHR11061">
    <property type="entry name" value="RNA M5U METHYLTRANSFERASE"/>
    <property type="match status" value="1"/>
</dbReference>
<dbReference type="GO" id="GO:0051539">
    <property type="term" value="F:4 iron, 4 sulfur cluster binding"/>
    <property type="evidence" value="ECO:0007669"/>
    <property type="project" value="UniProtKB-KW"/>
</dbReference>
<keyword evidence="1 11" id="KW-0004">4Fe-4S</keyword>
<dbReference type="InterPro" id="IPR012340">
    <property type="entry name" value="NA-bd_OB-fold"/>
</dbReference>
<dbReference type="NCBIfam" id="NF009639">
    <property type="entry name" value="PRK13168.1"/>
    <property type="match status" value="1"/>
</dbReference>
<dbReference type="PROSITE" id="PS01230">
    <property type="entry name" value="TRMA_1"/>
    <property type="match status" value="1"/>
</dbReference>
<dbReference type="GO" id="GO:0070041">
    <property type="term" value="F:rRNA (uridine-C5-)-methyltransferase activity"/>
    <property type="evidence" value="ECO:0007669"/>
    <property type="project" value="UniProtKB-UniRule"/>
</dbReference>
<dbReference type="NCBIfam" id="TIGR00479">
    <property type="entry name" value="rumA"/>
    <property type="match status" value="1"/>
</dbReference>
<dbReference type="CDD" id="cd02440">
    <property type="entry name" value="AdoMet_MTases"/>
    <property type="match status" value="1"/>
</dbReference>
<keyword evidence="4 11" id="KW-0808">Transferase</keyword>
<dbReference type="KEGG" id="vih:AB0763_11350"/>
<evidence type="ECO:0000256" key="5">
    <source>
        <dbReference type="ARBA" id="ARBA00022691"/>
    </source>
</evidence>
<dbReference type="SUPFAM" id="SSF53335">
    <property type="entry name" value="S-adenosyl-L-methionine-dependent methyltransferases"/>
    <property type="match status" value="1"/>
</dbReference>
<keyword evidence="2 11" id="KW-0698">rRNA processing</keyword>
<dbReference type="InterPro" id="IPR029063">
    <property type="entry name" value="SAM-dependent_MTases_sf"/>
</dbReference>
<feature type="active site" evidence="13">
    <location>
        <position position="396"/>
    </location>
</feature>
<evidence type="ECO:0000313" key="15">
    <source>
        <dbReference type="EMBL" id="XDK24773.1"/>
    </source>
</evidence>
<keyword evidence="5 11" id="KW-0949">S-adenosyl-L-methionine</keyword>
<dbReference type="GO" id="GO:0005506">
    <property type="term" value="F:iron ion binding"/>
    <property type="evidence" value="ECO:0007669"/>
    <property type="project" value="UniProtKB-UniRule"/>
</dbReference>
<feature type="binding site" evidence="11 12">
    <location>
        <position position="370"/>
    </location>
    <ligand>
        <name>S-adenosyl-L-methionine</name>
        <dbReference type="ChEBI" id="CHEBI:59789"/>
    </ligand>
</feature>
<dbReference type="PANTHER" id="PTHR11061:SF49">
    <property type="entry name" value="23S RRNA (URACIL(1939)-C(5))-METHYLTRANSFERASE RLMD"/>
    <property type="match status" value="1"/>
</dbReference>
<dbReference type="FunFam" id="2.40.50.140:FF:000097">
    <property type="entry name" value="23S rRNA (uracil(1939)-C(5))-methyltransferase RlmD"/>
    <property type="match status" value="1"/>
</dbReference>
<feature type="binding site" evidence="11 12">
    <location>
        <position position="301"/>
    </location>
    <ligand>
        <name>S-adenosyl-L-methionine</name>
        <dbReference type="ChEBI" id="CHEBI:59789"/>
    </ligand>
</feature>
<feature type="binding site" evidence="11">
    <location>
        <position position="349"/>
    </location>
    <ligand>
        <name>S-adenosyl-L-methionine</name>
        <dbReference type="ChEBI" id="CHEBI:59789"/>
    </ligand>
</feature>
<comment type="function">
    <text evidence="10 11">Catalyzes the formation of 5-methyl-uridine at position 1939 (m5U1939) in 23S rRNA.</text>
</comment>
<dbReference type="InterPro" id="IPR010280">
    <property type="entry name" value="U5_MeTrfase_fam"/>
</dbReference>